<keyword evidence="7" id="KW-1133">Transmembrane helix</keyword>
<keyword evidence="6 9" id="KW-0503">Monooxygenase</keyword>
<dbReference type="Pfam" id="PF01494">
    <property type="entry name" value="FAD_binding_3"/>
    <property type="match status" value="1"/>
</dbReference>
<proteinExistence type="inferred from homology"/>
<evidence type="ECO:0000259" key="8">
    <source>
        <dbReference type="Pfam" id="PF01494"/>
    </source>
</evidence>
<keyword evidence="4" id="KW-0274">FAD</keyword>
<evidence type="ECO:0000256" key="5">
    <source>
        <dbReference type="ARBA" id="ARBA00023002"/>
    </source>
</evidence>
<organism evidence="9 10">
    <name type="scientific">Truncatella angustata</name>
    <dbReference type="NCBI Taxonomy" id="152316"/>
    <lineage>
        <taxon>Eukaryota</taxon>
        <taxon>Fungi</taxon>
        <taxon>Dikarya</taxon>
        <taxon>Ascomycota</taxon>
        <taxon>Pezizomycotina</taxon>
        <taxon>Sordariomycetes</taxon>
        <taxon>Xylariomycetidae</taxon>
        <taxon>Amphisphaeriales</taxon>
        <taxon>Sporocadaceae</taxon>
        <taxon>Truncatella</taxon>
    </lineage>
</organism>
<dbReference type="PANTHER" id="PTHR13789">
    <property type="entry name" value="MONOOXYGENASE"/>
    <property type="match status" value="1"/>
</dbReference>
<keyword evidence="7" id="KW-0472">Membrane</keyword>
<comment type="caution">
    <text evidence="9">The sequence shown here is derived from an EMBL/GenBank/DDBJ whole genome shotgun (WGS) entry which is preliminary data.</text>
</comment>
<evidence type="ECO:0000256" key="3">
    <source>
        <dbReference type="ARBA" id="ARBA00022630"/>
    </source>
</evidence>
<dbReference type="SUPFAM" id="SSF54373">
    <property type="entry name" value="FAD-linked reductases, C-terminal domain"/>
    <property type="match status" value="1"/>
</dbReference>
<dbReference type="SUPFAM" id="SSF51905">
    <property type="entry name" value="FAD/NAD(P)-binding domain"/>
    <property type="match status" value="1"/>
</dbReference>
<protein>
    <submittedName>
        <fullName evidence="9">Monooxygenase</fullName>
    </submittedName>
</protein>
<dbReference type="OrthoDB" id="16820at2759"/>
<dbReference type="Proteomes" id="UP000758603">
    <property type="component" value="Unassembled WGS sequence"/>
</dbReference>
<evidence type="ECO:0000256" key="4">
    <source>
        <dbReference type="ARBA" id="ARBA00022827"/>
    </source>
</evidence>
<dbReference type="PANTHER" id="PTHR13789:SF236">
    <property type="entry name" value="MONOOXYGENASE, PUTATIVE (AFU_ORTHOLOGUE AFUA_6G12060)-RELATED"/>
    <property type="match status" value="1"/>
</dbReference>
<evidence type="ECO:0000256" key="6">
    <source>
        <dbReference type="ARBA" id="ARBA00023033"/>
    </source>
</evidence>
<dbReference type="GO" id="GO:0004497">
    <property type="term" value="F:monooxygenase activity"/>
    <property type="evidence" value="ECO:0007669"/>
    <property type="project" value="UniProtKB-KW"/>
</dbReference>
<dbReference type="AlphaFoldDB" id="A0A9P8UDR2"/>
<evidence type="ECO:0000256" key="7">
    <source>
        <dbReference type="SAM" id="Phobius"/>
    </source>
</evidence>
<comment type="similarity">
    <text evidence="2">Belongs to the paxM FAD-dependent monooxygenase family.</text>
</comment>
<dbReference type="Gene3D" id="3.50.50.60">
    <property type="entry name" value="FAD/NAD(P)-binding domain"/>
    <property type="match status" value="1"/>
</dbReference>
<dbReference type="GO" id="GO:0071949">
    <property type="term" value="F:FAD binding"/>
    <property type="evidence" value="ECO:0007669"/>
    <property type="project" value="InterPro"/>
</dbReference>
<dbReference type="InterPro" id="IPR002938">
    <property type="entry name" value="FAD-bd"/>
</dbReference>
<dbReference type="GeneID" id="70132645"/>
<gene>
    <name evidence="9" type="ORF">BKA67DRAFT_579259</name>
</gene>
<keyword evidence="5" id="KW-0560">Oxidoreductase</keyword>
<dbReference type="PRINTS" id="PR00420">
    <property type="entry name" value="RNGMNOXGNASE"/>
</dbReference>
<feature type="transmembrane region" description="Helical" evidence="7">
    <location>
        <begin position="26"/>
        <end position="47"/>
    </location>
</feature>
<dbReference type="InterPro" id="IPR036188">
    <property type="entry name" value="FAD/NAD-bd_sf"/>
</dbReference>
<keyword evidence="10" id="KW-1185">Reference proteome</keyword>
<evidence type="ECO:0000313" key="10">
    <source>
        <dbReference type="Proteomes" id="UP000758603"/>
    </source>
</evidence>
<dbReference type="RefSeq" id="XP_045954548.1">
    <property type="nucleotide sequence ID" value="XM_046103754.1"/>
</dbReference>
<feature type="domain" description="FAD-binding" evidence="8">
    <location>
        <begin position="24"/>
        <end position="348"/>
    </location>
</feature>
<reference evidence="9" key="1">
    <citation type="journal article" date="2021" name="Nat. Commun.">
        <title>Genetic determinants of endophytism in the Arabidopsis root mycobiome.</title>
        <authorList>
            <person name="Mesny F."/>
            <person name="Miyauchi S."/>
            <person name="Thiergart T."/>
            <person name="Pickel B."/>
            <person name="Atanasova L."/>
            <person name="Karlsson M."/>
            <person name="Huettel B."/>
            <person name="Barry K.W."/>
            <person name="Haridas S."/>
            <person name="Chen C."/>
            <person name="Bauer D."/>
            <person name="Andreopoulos W."/>
            <person name="Pangilinan J."/>
            <person name="LaButti K."/>
            <person name="Riley R."/>
            <person name="Lipzen A."/>
            <person name="Clum A."/>
            <person name="Drula E."/>
            <person name="Henrissat B."/>
            <person name="Kohler A."/>
            <person name="Grigoriev I.V."/>
            <person name="Martin F.M."/>
            <person name="Hacquard S."/>
        </authorList>
    </citation>
    <scope>NUCLEOTIDE SEQUENCE</scope>
    <source>
        <strain evidence="9">MPI-SDFR-AT-0073</strain>
    </source>
</reference>
<evidence type="ECO:0000313" key="9">
    <source>
        <dbReference type="EMBL" id="KAH6648036.1"/>
    </source>
</evidence>
<name>A0A9P8UDR2_9PEZI</name>
<accession>A0A9P8UDR2</accession>
<keyword evidence="3" id="KW-0285">Flavoprotein</keyword>
<evidence type="ECO:0000256" key="2">
    <source>
        <dbReference type="ARBA" id="ARBA00007992"/>
    </source>
</evidence>
<keyword evidence="7" id="KW-0812">Transmembrane</keyword>
<sequence>MEIDHRNRKPAPLNIMTNSPSTDVELLVVGGGIAGLTFAISAQLLGFSIRIVEKRQSFDDFGDILVLQPSCVRPLQRWPGFWDRLKRVEVAKKTHVYKYDRTFILEAPYTSDNGDVEGIAVHRNEFHRVLYEYASEIGLEIEFGKTILRYFEDVHKGSVLLADGTMIAADIVVAADGVGSSSWELVLEEKAHAVSSGFAVYRSGFPTAVGLENPIIKQFDESLGGEGWVVGFIGPNAHIVISRSQTKIGWLLTHKDTKDATEDWDALASVDDVLPWITGWNEFVTEIIHVSAAYKITDWKLMWRDPQSKWSSPLARVVQIGDAAHSFLPTSGYGASMAMEDAYSLCQCIQREQKARLPLAVQVHNILRFERVSCAQKVGFKNREVFHKTDWAAVSINPKILRRNWAPWLLDHDPEAYTELKYDACVKHILEKSPFKNTNSVPGYEYKSWTVQGFLEASEAGELPEDAGEWY</sequence>
<evidence type="ECO:0000256" key="1">
    <source>
        <dbReference type="ARBA" id="ARBA00005179"/>
    </source>
</evidence>
<dbReference type="InterPro" id="IPR050493">
    <property type="entry name" value="FAD-dep_Monooxygenase_BioMet"/>
</dbReference>
<dbReference type="EMBL" id="JAGPXC010000008">
    <property type="protein sequence ID" value="KAH6648036.1"/>
    <property type="molecule type" value="Genomic_DNA"/>
</dbReference>
<comment type="pathway">
    <text evidence="1">Secondary metabolite biosynthesis.</text>
</comment>